<evidence type="ECO:0000259" key="3">
    <source>
        <dbReference type="PROSITE" id="PS50110"/>
    </source>
</evidence>
<keyword evidence="1" id="KW-0597">Phosphoprotein</keyword>
<dbReference type="EMBL" id="JALJRB010000003">
    <property type="protein sequence ID" value="MCJ8499879.1"/>
    <property type="molecule type" value="Genomic_DNA"/>
</dbReference>
<protein>
    <submittedName>
        <fullName evidence="4">Response regulator</fullName>
    </submittedName>
</protein>
<dbReference type="PROSITE" id="PS50110">
    <property type="entry name" value="RESPONSE_REGULATORY"/>
    <property type="match status" value="1"/>
</dbReference>
<evidence type="ECO:0000256" key="2">
    <source>
        <dbReference type="SAM" id="MobiDB-lite"/>
    </source>
</evidence>
<dbReference type="Proteomes" id="UP001165427">
    <property type="component" value="Unassembled WGS sequence"/>
</dbReference>
<proteinExistence type="predicted"/>
<comment type="caution">
    <text evidence="4">The sequence shown here is derived from an EMBL/GenBank/DDBJ whole genome shotgun (WGS) entry which is preliminary data.</text>
</comment>
<dbReference type="InterPro" id="IPR001789">
    <property type="entry name" value="Sig_transdc_resp-reg_receiver"/>
</dbReference>
<dbReference type="AlphaFoldDB" id="A0AA41R0E0"/>
<evidence type="ECO:0000256" key="1">
    <source>
        <dbReference type="PROSITE-ProRule" id="PRU00169"/>
    </source>
</evidence>
<sequence>MIPSTTSVVADRNSYVRRLLQREMTRAGYIVLPADSVRQVLFWIERQANLALLVIDPDFPDTNPDTLLIRIRRQCPALPVIVHTHLEERTLPIMRQGLAKPIFIAKGGNSVEPLLSAVAAVLRPTGYEVASSRNRSTPLRSTLPPKVPADKHRRWDKEKN</sequence>
<evidence type="ECO:0000313" key="5">
    <source>
        <dbReference type="Proteomes" id="UP001165427"/>
    </source>
</evidence>
<name>A0AA41R0E0_9BACT</name>
<accession>A0AA41R0E0</accession>
<gene>
    <name evidence="4" type="ORF">MRX98_04785</name>
</gene>
<feature type="compositionally biased region" description="Polar residues" evidence="2">
    <location>
        <begin position="131"/>
        <end position="140"/>
    </location>
</feature>
<feature type="modified residue" description="4-aspartylphosphate" evidence="1">
    <location>
        <position position="56"/>
    </location>
</feature>
<organism evidence="4 5">
    <name type="scientific">Desulfatitalea alkaliphila</name>
    <dbReference type="NCBI Taxonomy" id="2929485"/>
    <lineage>
        <taxon>Bacteria</taxon>
        <taxon>Pseudomonadati</taxon>
        <taxon>Thermodesulfobacteriota</taxon>
        <taxon>Desulfobacteria</taxon>
        <taxon>Desulfobacterales</taxon>
        <taxon>Desulfosarcinaceae</taxon>
        <taxon>Desulfatitalea</taxon>
    </lineage>
</organism>
<dbReference type="SUPFAM" id="SSF52172">
    <property type="entry name" value="CheY-like"/>
    <property type="match status" value="1"/>
</dbReference>
<feature type="compositionally biased region" description="Basic and acidic residues" evidence="2">
    <location>
        <begin position="148"/>
        <end position="160"/>
    </location>
</feature>
<keyword evidence="5" id="KW-1185">Reference proteome</keyword>
<feature type="domain" description="Response regulatory" evidence="3">
    <location>
        <begin position="6"/>
        <end position="121"/>
    </location>
</feature>
<reference evidence="4" key="1">
    <citation type="submission" date="2022-04" db="EMBL/GenBank/DDBJ databases">
        <title>Desulfatitalea alkaliphila sp. nov., a novel anaerobic sulfate-reducing bacterium isolated from terrestrial mud volcano, Taman Peninsula, Russia.</title>
        <authorList>
            <person name="Khomyakova M.A."/>
            <person name="Merkel A.Y."/>
            <person name="Slobodkin A.I."/>
        </authorList>
    </citation>
    <scope>NUCLEOTIDE SEQUENCE</scope>
    <source>
        <strain evidence="4">M08but</strain>
    </source>
</reference>
<dbReference type="InterPro" id="IPR011006">
    <property type="entry name" value="CheY-like_superfamily"/>
</dbReference>
<dbReference type="Gene3D" id="3.40.50.2300">
    <property type="match status" value="1"/>
</dbReference>
<evidence type="ECO:0000313" key="4">
    <source>
        <dbReference type="EMBL" id="MCJ8499879.1"/>
    </source>
</evidence>
<dbReference type="CDD" id="cd00156">
    <property type="entry name" value="REC"/>
    <property type="match status" value="1"/>
</dbReference>
<dbReference type="RefSeq" id="WP_246903473.1">
    <property type="nucleotide sequence ID" value="NZ_JALJRB010000003.1"/>
</dbReference>
<dbReference type="GO" id="GO:0000160">
    <property type="term" value="P:phosphorelay signal transduction system"/>
    <property type="evidence" value="ECO:0007669"/>
    <property type="project" value="InterPro"/>
</dbReference>
<feature type="region of interest" description="Disordered" evidence="2">
    <location>
        <begin position="131"/>
        <end position="160"/>
    </location>
</feature>